<organism evidence="7 8">
    <name type="scientific">Aliibacillus thermotolerans</name>
    <dbReference type="NCBI Taxonomy" id="1834418"/>
    <lineage>
        <taxon>Bacteria</taxon>
        <taxon>Bacillati</taxon>
        <taxon>Bacillota</taxon>
        <taxon>Bacilli</taxon>
        <taxon>Bacillales</taxon>
        <taxon>Bacillaceae</taxon>
        <taxon>Aliibacillus</taxon>
    </lineage>
</organism>
<feature type="transmembrane region" description="Helical" evidence="6">
    <location>
        <begin position="108"/>
        <end position="127"/>
    </location>
</feature>
<keyword evidence="3 6" id="KW-0812">Transmembrane</keyword>
<feature type="transmembrane region" description="Helical" evidence="6">
    <location>
        <begin position="194"/>
        <end position="212"/>
    </location>
</feature>
<feature type="transmembrane region" description="Helical" evidence="6">
    <location>
        <begin position="163"/>
        <end position="182"/>
    </location>
</feature>
<sequence length="215" mass="24604">MNEIHLFSRKEELANAITHAIGIVLSIVALSVLITFASLHTSPLHVISVTIYGTTMLLLYLSSTLLHSFKEGKAKDMFEKFDHSAIYLFIAGTYTPFLFHVIEGPLSWILFGIVWSFAFLGVIFKVFFVKRFKFASTLMYVLMGWMIVFAWDQLQAALPTSGLFFLVGGGLLYTIGTIFFLWRHFPYHHAIWHVFVLAGSLFHFFAVYWYVLPLS</sequence>
<name>A0ABW0U824_9BACI</name>
<gene>
    <name evidence="7" type="ORF">ACFPTR_07710</name>
</gene>
<proteinExistence type="inferred from homology"/>
<keyword evidence="5 6" id="KW-0472">Membrane</keyword>
<evidence type="ECO:0000256" key="3">
    <source>
        <dbReference type="ARBA" id="ARBA00022692"/>
    </source>
</evidence>
<dbReference type="Proteomes" id="UP001596143">
    <property type="component" value="Unassembled WGS sequence"/>
</dbReference>
<comment type="similarity">
    <text evidence="2">Belongs to the UPF0073 (Hly-III) family.</text>
</comment>
<reference evidence="8" key="1">
    <citation type="journal article" date="2019" name="Int. J. Syst. Evol. Microbiol.">
        <title>The Global Catalogue of Microorganisms (GCM) 10K type strain sequencing project: providing services to taxonomists for standard genome sequencing and annotation.</title>
        <authorList>
            <consortium name="The Broad Institute Genomics Platform"/>
            <consortium name="The Broad Institute Genome Sequencing Center for Infectious Disease"/>
            <person name="Wu L."/>
            <person name="Ma J."/>
        </authorList>
    </citation>
    <scope>NUCLEOTIDE SEQUENCE [LARGE SCALE GENOMIC DNA]</scope>
    <source>
        <strain evidence="8">CGMCC 1.15790</strain>
    </source>
</reference>
<feature type="transmembrane region" description="Helical" evidence="6">
    <location>
        <begin position="12"/>
        <end position="37"/>
    </location>
</feature>
<evidence type="ECO:0000256" key="5">
    <source>
        <dbReference type="ARBA" id="ARBA00023136"/>
    </source>
</evidence>
<keyword evidence="8" id="KW-1185">Reference proteome</keyword>
<dbReference type="RefSeq" id="WP_270895359.1">
    <property type="nucleotide sequence ID" value="NZ_JBHSPF010000030.1"/>
</dbReference>
<protein>
    <submittedName>
        <fullName evidence="7">Hemolysin III family protein</fullName>
    </submittedName>
</protein>
<dbReference type="InterPro" id="IPR005744">
    <property type="entry name" value="Hy-lIII"/>
</dbReference>
<dbReference type="PANTHER" id="PTHR20855:SF129">
    <property type="entry name" value="HEMOLYSIN-3 HOMOLOG"/>
    <property type="match status" value="1"/>
</dbReference>
<evidence type="ECO:0000256" key="4">
    <source>
        <dbReference type="ARBA" id="ARBA00022989"/>
    </source>
</evidence>
<feature type="transmembrane region" description="Helical" evidence="6">
    <location>
        <begin position="84"/>
        <end position="102"/>
    </location>
</feature>
<accession>A0ABW0U824</accession>
<keyword evidence="4 6" id="KW-1133">Transmembrane helix</keyword>
<dbReference type="Pfam" id="PF03006">
    <property type="entry name" value="HlyIII"/>
    <property type="match status" value="1"/>
</dbReference>
<dbReference type="NCBIfam" id="TIGR01065">
    <property type="entry name" value="hlyIII"/>
    <property type="match status" value="1"/>
</dbReference>
<evidence type="ECO:0000256" key="2">
    <source>
        <dbReference type="ARBA" id="ARBA00008488"/>
    </source>
</evidence>
<feature type="transmembrane region" description="Helical" evidence="6">
    <location>
        <begin position="43"/>
        <end position="63"/>
    </location>
</feature>
<evidence type="ECO:0000313" key="7">
    <source>
        <dbReference type="EMBL" id="MFC5628781.1"/>
    </source>
</evidence>
<feature type="transmembrane region" description="Helical" evidence="6">
    <location>
        <begin position="134"/>
        <end position="151"/>
    </location>
</feature>
<comment type="subcellular location">
    <subcellularLocation>
        <location evidence="1">Endomembrane system</location>
        <topology evidence="1">Multi-pass membrane protein</topology>
    </subcellularLocation>
</comment>
<evidence type="ECO:0000256" key="6">
    <source>
        <dbReference type="SAM" id="Phobius"/>
    </source>
</evidence>
<dbReference type="InterPro" id="IPR004254">
    <property type="entry name" value="AdipoR/HlyIII-related"/>
</dbReference>
<dbReference type="EMBL" id="JBHSPF010000030">
    <property type="protein sequence ID" value="MFC5628781.1"/>
    <property type="molecule type" value="Genomic_DNA"/>
</dbReference>
<dbReference type="PANTHER" id="PTHR20855">
    <property type="entry name" value="ADIPOR/PROGESTIN RECEPTOR-RELATED"/>
    <property type="match status" value="1"/>
</dbReference>
<evidence type="ECO:0000256" key="1">
    <source>
        <dbReference type="ARBA" id="ARBA00004127"/>
    </source>
</evidence>
<comment type="caution">
    <text evidence="7">The sequence shown here is derived from an EMBL/GenBank/DDBJ whole genome shotgun (WGS) entry which is preliminary data.</text>
</comment>
<evidence type="ECO:0000313" key="8">
    <source>
        <dbReference type="Proteomes" id="UP001596143"/>
    </source>
</evidence>